<protein>
    <recommendedName>
        <fullName evidence="8 9">Chromosomal replication initiator protein DnaA</fullName>
    </recommendedName>
</protein>
<accession>D1AW25</accession>
<dbReference type="InterPro" id="IPR013159">
    <property type="entry name" value="DnaA_C"/>
</dbReference>
<keyword evidence="2 8" id="KW-0963">Cytoplasm</keyword>
<evidence type="ECO:0000256" key="4">
    <source>
        <dbReference type="ARBA" id="ARBA00022741"/>
    </source>
</evidence>
<keyword evidence="5 8" id="KW-0067">ATP-binding</keyword>
<dbReference type="GO" id="GO:0006270">
    <property type="term" value="P:DNA replication initiation"/>
    <property type="evidence" value="ECO:0007669"/>
    <property type="project" value="UniProtKB-UniRule"/>
</dbReference>
<dbReference type="GO" id="GO:0005737">
    <property type="term" value="C:cytoplasm"/>
    <property type="evidence" value="ECO:0007669"/>
    <property type="project" value="UniProtKB-SubCell"/>
</dbReference>
<evidence type="ECO:0000256" key="6">
    <source>
        <dbReference type="ARBA" id="ARBA00023121"/>
    </source>
</evidence>
<dbReference type="Pfam" id="PF00308">
    <property type="entry name" value="Bac_DnaA"/>
    <property type="match status" value="1"/>
</dbReference>
<dbReference type="CDD" id="cd06571">
    <property type="entry name" value="Bac_DnaA_C"/>
    <property type="match status" value="1"/>
</dbReference>
<dbReference type="SMART" id="SM00382">
    <property type="entry name" value="AAA"/>
    <property type="match status" value="1"/>
</dbReference>
<dbReference type="GO" id="GO:0005524">
    <property type="term" value="F:ATP binding"/>
    <property type="evidence" value="ECO:0007669"/>
    <property type="project" value="UniProtKB-UniRule"/>
</dbReference>
<feature type="domain" description="Chromosomal replication initiator DnaA C-terminal" evidence="12">
    <location>
        <begin position="348"/>
        <end position="416"/>
    </location>
</feature>
<comment type="caution">
    <text evidence="8">Lacks conserved residue(s) required for the propagation of feature annotation.</text>
</comment>
<dbReference type="GO" id="GO:0006275">
    <property type="term" value="P:regulation of DNA replication"/>
    <property type="evidence" value="ECO:0007669"/>
    <property type="project" value="UniProtKB-UniRule"/>
</dbReference>
<dbReference type="InterPro" id="IPR027417">
    <property type="entry name" value="P-loop_NTPase"/>
</dbReference>
<feature type="region of interest" description="Domain I, interacts with DnaA modulators" evidence="8">
    <location>
        <begin position="1"/>
        <end position="97"/>
    </location>
</feature>
<keyword evidence="7 8" id="KW-0238">DNA-binding</keyword>
<dbReference type="GeneID" id="29672777"/>
<evidence type="ECO:0000259" key="12">
    <source>
        <dbReference type="SMART" id="SM00760"/>
    </source>
</evidence>
<evidence type="ECO:0000259" key="11">
    <source>
        <dbReference type="SMART" id="SM00382"/>
    </source>
</evidence>
<keyword evidence="14" id="KW-1185">Reference proteome</keyword>
<keyword evidence="3 8" id="KW-0235">DNA replication</keyword>
<evidence type="ECO:0000313" key="13">
    <source>
        <dbReference type="EMBL" id="ACZ00501.1"/>
    </source>
</evidence>
<dbReference type="Proteomes" id="UP000002072">
    <property type="component" value="Chromosome"/>
</dbReference>
<dbReference type="EMBL" id="CP001779">
    <property type="protein sequence ID" value="ACZ00501.1"/>
    <property type="molecule type" value="Genomic_DNA"/>
</dbReference>
<reference evidence="13 14" key="1">
    <citation type="journal article" date="2009" name="Stand. Genomic Sci.">
        <title>Complete genome sequence of Streptobacillus moniliformis type strain (9901T).</title>
        <authorList>
            <person name="Nolan M."/>
            <person name="Gronow S."/>
            <person name="Lapidus A."/>
            <person name="Ivanova N."/>
            <person name="Copeland A."/>
            <person name="Lucas S."/>
            <person name="Del Rio T.G."/>
            <person name="Chen F."/>
            <person name="Tice H."/>
            <person name="Pitluck S."/>
            <person name="Cheng J.F."/>
            <person name="Sims D."/>
            <person name="Meincke L."/>
            <person name="Bruce D."/>
            <person name="Goodwin L."/>
            <person name="Brettin T."/>
            <person name="Han C."/>
            <person name="Detter J.C."/>
            <person name="Ovchinikova G."/>
            <person name="Pati A."/>
            <person name="Mavromatis K."/>
            <person name="Mikhailova N."/>
            <person name="Chen A."/>
            <person name="Palaniappan K."/>
            <person name="Land M."/>
            <person name="Hauser L."/>
            <person name="Chang Y.J."/>
            <person name="Jeffries C.D."/>
            <person name="Rohde M."/>
            <person name="Sproer C."/>
            <person name="Goker M."/>
            <person name="Bristow J."/>
            <person name="Eisen J.A."/>
            <person name="Markowitz V."/>
            <person name="Hugenholtz P."/>
            <person name="Kyrpides N.C."/>
            <person name="Klenk H.P."/>
            <person name="Chain P."/>
        </authorList>
    </citation>
    <scope>NUCLEOTIDE SEQUENCE [LARGE SCALE GENOMIC DNA]</scope>
    <source>
        <strain evidence="14">ATCC 14647 / DSM 12112 / NCTC 10651 / 9901</strain>
    </source>
</reference>
<dbReference type="PANTHER" id="PTHR30050">
    <property type="entry name" value="CHROMOSOMAL REPLICATION INITIATOR PROTEIN DNAA"/>
    <property type="match status" value="1"/>
</dbReference>
<dbReference type="Gene3D" id="1.10.1750.10">
    <property type="match status" value="1"/>
</dbReference>
<dbReference type="Gene3D" id="3.40.50.300">
    <property type="entry name" value="P-loop containing nucleotide triphosphate hydrolases"/>
    <property type="match status" value="1"/>
</dbReference>
<comment type="similarity">
    <text evidence="1 8 10">Belongs to the DnaA family.</text>
</comment>
<dbReference type="GO" id="GO:0005886">
    <property type="term" value="C:plasma membrane"/>
    <property type="evidence" value="ECO:0007669"/>
    <property type="project" value="TreeGrafter"/>
</dbReference>
<dbReference type="InterPro" id="IPR003593">
    <property type="entry name" value="AAA+_ATPase"/>
</dbReference>
<evidence type="ECO:0000256" key="7">
    <source>
        <dbReference type="ARBA" id="ARBA00023125"/>
    </source>
</evidence>
<dbReference type="HAMAP" id="MF_00377">
    <property type="entry name" value="DnaA_bact"/>
    <property type="match status" value="1"/>
</dbReference>
<dbReference type="AlphaFoldDB" id="D1AW25"/>
<comment type="function">
    <text evidence="8 9">Plays an essential role in the initiation and regulation of chromosomal replication. ATP-DnaA binds to the origin of replication (oriC) to initiate formation of the DNA replication initiation complex once per cell cycle. Binds the DnaA box (a 9 base pair repeat at the origin) and separates the double-stranded (ds)DNA. Forms a right-handed helical filament on oriC DNA; dsDNA binds to the exterior of the filament while single-stranded (ss)DNA is stabiized in the filament's interior. The ATP-DnaA-oriC complex binds and stabilizes one strand of the AT-rich DNA unwinding element (DUE), permitting loading of DNA polymerase. After initiation quickly degrades to an ADP-DnaA complex that is not apt for DNA replication. Binds acidic phospholipids.</text>
</comment>
<keyword evidence="6 8" id="KW-0446">Lipid-binding</keyword>
<comment type="subunit">
    <text evidence="8">Oligomerizes as a right-handed, spiral filament on DNA at oriC.</text>
</comment>
<feature type="binding site" evidence="8">
    <location>
        <position position="145"/>
    </location>
    <ligand>
        <name>ATP</name>
        <dbReference type="ChEBI" id="CHEBI:30616"/>
    </ligand>
</feature>
<feature type="domain" description="AAA+ ATPase" evidence="11">
    <location>
        <begin position="132"/>
        <end position="270"/>
    </location>
</feature>
<keyword evidence="4 8" id="KW-0547">Nucleotide-binding</keyword>
<dbReference type="HOGENOM" id="CLU_026910_3_2_0"/>
<evidence type="ECO:0000256" key="2">
    <source>
        <dbReference type="ARBA" id="ARBA00022490"/>
    </source>
</evidence>
<dbReference type="CDD" id="cd00009">
    <property type="entry name" value="AAA"/>
    <property type="match status" value="1"/>
</dbReference>
<dbReference type="SMART" id="SM00760">
    <property type="entry name" value="Bac_DnaA_C"/>
    <property type="match status" value="1"/>
</dbReference>
<dbReference type="InterPro" id="IPR010921">
    <property type="entry name" value="Trp_repressor/repl_initiator"/>
</dbReference>
<dbReference type="InterPro" id="IPR013317">
    <property type="entry name" value="DnaA_dom"/>
</dbReference>
<dbReference type="PANTHER" id="PTHR30050:SF2">
    <property type="entry name" value="CHROMOSOMAL REPLICATION INITIATOR PROTEIN DNAA"/>
    <property type="match status" value="1"/>
</dbReference>
<evidence type="ECO:0000256" key="1">
    <source>
        <dbReference type="ARBA" id="ARBA00006583"/>
    </source>
</evidence>
<evidence type="ECO:0000256" key="10">
    <source>
        <dbReference type="RuleBase" id="RU004227"/>
    </source>
</evidence>
<dbReference type="STRING" id="519441.Smon_0001"/>
<dbReference type="InterPro" id="IPR020591">
    <property type="entry name" value="Chromosome_initiator_DnaA-like"/>
</dbReference>
<name>D1AW25_STRM9</name>
<dbReference type="SUPFAM" id="SSF48295">
    <property type="entry name" value="TrpR-like"/>
    <property type="match status" value="1"/>
</dbReference>
<evidence type="ECO:0000256" key="9">
    <source>
        <dbReference type="RuleBase" id="RU000577"/>
    </source>
</evidence>
<dbReference type="GO" id="GO:0003688">
    <property type="term" value="F:DNA replication origin binding"/>
    <property type="evidence" value="ECO:0007669"/>
    <property type="project" value="UniProtKB-UniRule"/>
</dbReference>
<comment type="domain">
    <text evidence="8">Domain I is involved in oligomerization and binding regulators, domain II is flexibile and of varying length in different bacteria, domain III forms the AAA+ region, while domain IV binds dsDNA.</text>
</comment>
<comment type="subcellular location">
    <subcellularLocation>
        <location evidence="8">Cytoplasm</location>
    </subcellularLocation>
</comment>
<dbReference type="RefSeq" id="WP_012858059.1">
    <property type="nucleotide sequence ID" value="NC_013515.1"/>
</dbReference>
<dbReference type="KEGG" id="smf:Smon_0001"/>
<feature type="binding site" evidence="8">
    <location>
        <position position="147"/>
    </location>
    <ligand>
        <name>ATP</name>
        <dbReference type="ChEBI" id="CHEBI:30616"/>
    </ligand>
</feature>
<evidence type="ECO:0000256" key="3">
    <source>
        <dbReference type="ARBA" id="ARBA00022705"/>
    </source>
</evidence>
<dbReference type="InterPro" id="IPR001957">
    <property type="entry name" value="Chromosome_initiator_DnaA"/>
</dbReference>
<organism evidence="13 14">
    <name type="scientific">Streptobacillus moniliformis (strain ATCC 14647 / DSM 12112 / NCTC 10651 / 9901)</name>
    <dbReference type="NCBI Taxonomy" id="519441"/>
    <lineage>
        <taxon>Bacteria</taxon>
        <taxon>Fusobacteriati</taxon>
        <taxon>Fusobacteriota</taxon>
        <taxon>Fusobacteriia</taxon>
        <taxon>Fusobacteriales</taxon>
        <taxon>Leptotrichiaceae</taxon>
        <taxon>Streptobacillus</taxon>
    </lineage>
</organism>
<feature type="region of interest" description="Domain IV, binds dsDNA" evidence="8">
    <location>
        <begin position="321"/>
        <end position="441"/>
    </location>
</feature>
<feature type="binding site" evidence="8">
    <location>
        <position position="146"/>
    </location>
    <ligand>
        <name>ATP</name>
        <dbReference type="ChEBI" id="CHEBI:30616"/>
    </ligand>
</feature>
<dbReference type="PRINTS" id="PR00051">
    <property type="entry name" value="DNAA"/>
</dbReference>
<evidence type="ECO:0000313" key="14">
    <source>
        <dbReference type="Proteomes" id="UP000002072"/>
    </source>
</evidence>
<dbReference type="Pfam" id="PF08299">
    <property type="entry name" value="Bac_DnaA_C"/>
    <property type="match status" value="1"/>
</dbReference>
<proteinExistence type="inferred from homology"/>
<feature type="binding site" evidence="8">
    <location>
        <position position="143"/>
    </location>
    <ligand>
        <name>ATP</name>
        <dbReference type="ChEBI" id="CHEBI:30616"/>
    </ligand>
</feature>
<gene>
    <name evidence="8" type="primary">dnaA</name>
    <name evidence="13" type="ordered locus">Smon_0001</name>
</gene>
<evidence type="ECO:0000256" key="8">
    <source>
        <dbReference type="HAMAP-Rule" id="MF_00377"/>
    </source>
</evidence>
<evidence type="ECO:0000256" key="5">
    <source>
        <dbReference type="ARBA" id="ARBA00022840"/>
    </source>
</evidence>
<sequence>MLEPSKLWEALKKTLEDNQIIFSDYISHNVRAIDFSNSTLVLQIDDYRSYIEIDNIKSEIEKKANQNYGALLGEISIELQKNFKDFLNPNNVKKERIFNNLNKKFTFNNYVIGDNNLFAYKLGMAILDGKLSNSPLMIYGDSGLGKTHLAQAIGNEMIEKNPESKVFYTTSTEFSNELIKSFSERTTISFKDKYADLDMLIVDDIQFFENIFGKGDDKIQKEFYNAFNTLHMANKPIILISDKYPEELTNVEARLISRLVSGALVELKMPDKTSRISIIKTIITKENIPMDQELMYFIADELETNIRELEGFVNTIVARAKLMNEVVNKKMIIDELNKKIIRKKCSITSDKILDTVSVYYNIEKSEILGKSRKAEIVRARDASRYLLTNILKITLGEIGKMFGSDHTSIVKALEKIRLMETEDPSNQLLKDIKTLKSNIES</sequence>
<dbReference type="eggNOG" id="COG0593">
    <property type="taxonomic scope" value="Bacteria"/>
</dbReference>
<dbReference type="GO" id="GO:0008289">
    <property type="term" value="F:lipid binding"/>
    <property type="evidence" value="ECO:0007669"/>
    <property type="project" value="UniProtKB-KW"/>
</dbReference>
<dbReference type="Gene3D" id="1.10.8.60">
    <property type="match status" value="1"/>
</dbReference>
<dbReference type="SUPFAM" id="SSF52540">
    <property type="entry name" value="P-loop containing nucleoside triphosphate hydrolases"/>
    <property type="match status" value="1"/>
</dbReference>
<dbReference type="OrthoDB" id="9807019at2"/>